<dbReference type="EMBL" id="BTGU01002705">
    <property type="protein sequence ID" value="GMN21101.1"/>
    <property type="molecule type" value="Genomic_DNA"/>
</dbReference>
<protein>
    <submittedName>
        <fullName evidence="4">Uncharacterized protein</fullName>
    </submittedName>
</protein>
<sequence length="85" mass="9386">MVSWPGMLVSWTRSVGWVDGWHGVVGRWLARCGGSVDGELAWCAGKLDTVSWLGRWTVSWPGVLASWTRSVGWAVVGLGELGWWK</sequence>
<keyword evidence="5" id="KW-1185">Reference proteome</keyword>
<proteinExistence type="predicted"/>
<reference evidence="4" key="1">
    <citation type="submission" date="2023-07" db="EMBL/GenBank/DDBJ databases">
        <title>draft genome sequence of fig (Ficus carica).</title>
        <authorList>
            <person name="Takahashi T."/>
            <person name="Nishimura K."/>
        </authorList>
    </citation>
    <scope>NUCLEOTIDE SEQUENCE</scope>
</reference>
<organism evidence="4 5">
    <name type="scientific">Ficus carica</name>
    <name type="common">Common fig</name>
    <dbReference type="NCBI Taxonomy" id="3494"/>
    <lineage>
        <taxon>Eukaryota</taxon>
        <taxon>Viridiplantae</taxon>
        <taxon>Streptophyta</taxon>
        <taxon>Embryophyta</taxon>
        <taxon>Tracheophyta</taxon>
        <taxon>Spermatophyta</taxon>
        <taxon>Magnoliopsida</taxon>
        <taxon>eudicotyledons</taxon>
        <taxon>Gunneridae</taxon>
        <taxon>Pentapetalae</taxon>
        <taxon>rosids</taxon>
        <taxon>fabids</taxon>
        <taxon>Rosales</taxon>
        <taxon>Moraceae</taxon>
        <taxon>Ficeae</taxon>
        <taxon>Ficus</taxon>
    </lineage>
</organism>
<evidence type="ECO:0000313" key="3">
    <source>
        <dbReference type="EMBL" id="GMN21128.1"/>
    </source>
</evidence>
<dbReference type="Proteomes" id="UP001187192">
    <property type="component" value="Unassembled WGS sequence"/>
</dbReference>
<dbReference type="EMBL" id="BTGU01002706">
    <property type="protein sequence ID" value="GMN21117.1"/>
    <property type="molecule type" value="Genomic_DNA"/>
</dbReference>
<dbReference type="EMBL" id="BTGU01002707">
    <property type="protein sequence ID" value="GMN21128.1"/>
    <property type="molecule type" value="Genomic_DNA"/>
</dbReference>
<evidence type="ECO:0000313" key="4">
    <source>
        <dbReference type="EMBL" id="GMN21139.1"/>
    </source>
</evidence>
<evidence type="ECO:0000313" key="1">
    <source>
        <dbReference type="EMBL" id="GMN21101.1"/>
    </source>
</evidence>
<accession>A0AA87YX99</accession>
<evidence type="ECO:0000313" key="2">
    <source>
        <dbReference type="EMBL" id="GMN21117.1"/>
    </source>
</evidence>
<dbReference type="AlphaFoldDB" id="A0AA87YX99"/>
<gene>
    <name evidence="1" type="ORF">TIFTF001_043233</name>
    <name evidence="2" type="ORF">TIFTF001_043237</name>
    <name evidence="3" type="ORF">TIFTF001_043239</name>
    <name evidence="4" type="ORF">TIFTF001_043243</name>
</gene>
<evidence type="ECO:0000313" key="5">
    <source>
        <dbReference type="Proteomes" id="UP001187192"/>
    </source>
</evidence>
<name>A0AA87YX99_FICCA</name>
<dbReference type="EMBL" id="BTGU01002708">
    <property type="protein sequence ID" value="GMN21139.1"/>
    <property type="molecule type" value="Genomic_DNA"/>
</dbReference>
<comment type="caution">
    <text evidence="4">The sequence shown here is derived from an EMBL/GenBank/DDBJ whole genome shotgun (WGS) entry which is preliminary data.</text>
</comment>